<dbReference type="NCBIfam" id="TIGR01488">
    <property type="entry name" value="HAD-SF-IB"/>
    <property type="match status" value="1"/>
</dbReference>
<comment type="caution">
    <text evidence="4">The sequence shown here is derived from an EMBL/GenBank/DDBJ whole genome shotgun (WGS) entry which is preliminary data.</text>
</comment>
<keyword evidence="5" id="KW-1185">Reference proteome</keyword>
<evidence type="ECO:0000313" key="4">
    <source>
        <dbReference type="EMBL" id="GLS91581.1"/>
    </source>
</evidence>
<name>A0ABQ6E2I9_9GAMM</name>
<organism evidence="4 5">
    <name type="scientific">Psychromonas marina</name>
    <dbReference type="NCBI Taxonomy" id="88364"/>
    <lineage>
        <taxon>Bacteria</taxon>
        <taxon>Pseudomonadati</taxon>
        <taxon>Pseudomonadota</taxon>
        <taxon>Gammaproteobacteria</taxon>
        <taxon>Alteromonadales</taxon>
        <taxon>Psychromonadaceae</taxon>
        <taxon>Psychromonas</taxon>
    </lineage>
</organism>
<sequence>MTNNDLYIFDLDETLLNGDSAMLWHQFLLREGIIQDDNFLAEDERLMMLYSQGQLDMQQYLDFCIPPLTSKTIEEIYVLVEQFIESDINPRIFPQAKQLIKQLQQQGKAIIIISATVNFLVSKIALSLNINQHLAIDLETNNNAYSPKIKGVATYQQGKVIRLKAWLAIQATQYQTLHFYTDSINDLSLCEYADIINVVNPCSMLASKARQNNWQHLHWI</sequence>
<dbReference type="InterPro" id="IPR023214">
    <property type="entry name" value="HAD_sf"/>
</dbReference>
<dbReference type="Gene3D" id="3.40.50.1000">
    <property type="entry name" value="HAD superfamily/HAD-like"/>
    <property type="match status" value="1"/>
</dbReference>
<dbReference type="InterPro" id="IPR050582">
    <property type="entry name" value="HAD-like_SerB"/>
</dbReference>
<dbReference type="Gene3D" id="1.20.1440.100">
    <property type="entry name" value="SG protein - dephosphorylation function"/>
    <property type="match status" value="1"/>
</dbReference>
<dbReference type="Pfam" id="PF12710">
    <property type="entry name" value="HAD"/>
    <property type="match status" value="1"/>
</dbReference>
<dbReference type="InterPro" id="IPR006385">
    <property type="entry name" value="HAD_hydro_SerB1"/>
</dbReference>
<dbReference type="InterPro" id="IPR036412">
    <property type="entry name" value="HAD-like_sf"/>
</dbReference>
<reference evidence="5" key="1">
    <citation type="journal article" date="2019" name="Int. J. Syst. Evol. Microbiol.">
        <title>The Global Catalogue of Microorganisms (GCM) 10K type strain sequencing project: providing services to taxonomists for standard genome sequencing and annotation.</title>
        <authorList>
            <consortium name="The Broad Institute Genomics Platform"/>
            <consortium name="The Broad Institute Genome Sequencing Center for Infectious Disease"/>
            <person name="Wu L."/>
            <person name="Ma J."/>
        </authorList>
    </citation>
    <scope>NUCLEOTIDE SEQUENCE [LARGE SCALE GENOMIC DNA]</scope>
    <source>
        <strain evidence="5">NBRC 103166</strain>
    </source>
</reference>
<keyword evidence="2" id="KW-0378">Hydrolase</keyword>
<accession>A0ABQ6E2I9</accession>
<dbReference type="Proteomes" id="UP001157353">
    <property type="component" value="Unassembled WGS sequence"/>
</dbReference>
<dbReference type="PANTHER" id="PTHR43344:SF13">
    <property type="entry name" value="PHOSPHATASE RV3661-RELATED"/>
    <property type="match status" value="1"/>
</dbReference>
<dbReference type="PANTHER" id="PTHR43344">
    <property type="entry name" value="PHOSPHOSERINE PHOSPHATASE"/>
    <property type="match status" value="1"/>
</dbReference>
<protein>
    <submittedName>
        <fullName evidence="4">Haloacid dehalogenase</fullName>
    </submittedName>
</protein>
<dbReference type="CDD" id="cd02612">
    <property type="entry name" value="HAD_PGPPase"/>
    <property type="match status" value="1"/>
</dbReference>
<dbReference type="NCBIfam" id="TIGR01490">
    <property type="entry name" value="HAD-SF-IB-hyp1"/>
    <property type="match status" value="1"/>
</dbReference>
<keyword evidence="1" id="KW-0479">Metal-binding</keyword>
<evidence type="ECO:0000256" key="1">
    <source>
        <dbReference type="ARBA" id="ARBA00022723"/>
    </source>
</evidence>
<dbReference type="EMBL" id="BSPQ01000013">
    <property type="protein sequence ID" value="GLS91581.1"/>
    <property type="molecule type" value="Genomic_DNA"/>
</dbReference>
<dbReference type="SUPFAM" id="SSF56784">
    <property type="entry name" value="HAD-like"/>
    <property type="match status" value="1"/>
</dbReference>
<evidence type="ECO:0000256" key="2">
    <source>
        <dbReference type="ARBA" id="ARBA00022801"/>
    </source>
</evidence>
<gene>
    <name evidence="4" type="ORF">GCM10007916_26500</name>
</gene>
<evidence type="ECO:0000313" key="5">
    <source>
        <dbReference type="Proteomes" id="UP001157353"/>
    </source>
</evidence>
<dbReference type="RefSeq" id="WP_284204690.1">
    <property type="nucleotide sequence ID" value="NZ_BSPQ01000013.1"/>
</dbReference>
<keyword evidence="3" id="KW-0460">Magnesium</keyword>
<proteinExistence type="predicted"/>
<evidence type="ECO:0000256" key="3">
    <source>
        <dbReference type="ARBA" id="ARBA00022842"/>
    </source>
</evidence>